<dbReference type="InterPro" id="IPR006059">
    <property type="entry name" value="SBP"/>
</dbReference>
<keyword evidence="2" id="KW-1185">Reference proteome</keyword>
<evidence type="ECO:0000313" key="2">
    <source>
        <dbReference type="Proteomes" id="UP000316330"/>
    </source>
</evidence>
<protein>
    <submittedName>
        <fullName evidence="1">Extracellular solute-binding protein</fullName>
    </submittedName>
</protein>
<dbReference type="AlphaFoldDB" id="A0A559JC11"/>
<evidence type="ECO:0000313" key="1">
    <source>
        <dbReference type="EMBL" id="TVX97397.1"/>
    </source>
</evidence>
<gene>
    <name evidence="1" type="ORF">FPZ45_18880</name>
</gene>
<comment type="caution">
    <text evidence="1">The sequence shown here is derived from an EMBL/GenBank/DDBJ whole genome shotgun (WGS) entry which is preliminary data.</text>
</comment>
<accession>A0A559JC11</accession>
<dbReference type="PANTHER" id="PTHR43649">
    <property type="entry name" value="ARABINOSE-BINDING PROTEIN-RELATED"/>
    <property type="match status" value="1"/>
</dbReference>
<dbReference type="EMBL" id="VNJJ01000012">
    <property type="protein sequence ID" value="TVX97397.1"/>
    <property type="molecule type" value="Genomic_DNA"/>
</dbReference>
<reference evidence="1 2" key="1">
    <citation type="submission" date="2019-07" db="EMBL/GenBank/DDBJ databases">
        <authorList>
            <person name="Kim J."/>
        </authorList>
    </citation>
    <scope>NUCLEOTIDE SEQUENCE [LARGE SCALE GENOMIC DNA]</scope>
    <source>
        <strain evidence="1 2">G13</strain>
    </source>
</reference>
<dbReference type="PANTHER" id="PTHR43649:SF12">
    <property type="entry name" value="DIACETYLCHITOBIOSE BINDING PROTEIN DASA"/>
    <property type="match status" value="1"/>
</dbReference>
<dbReference type="Pfam" id="PF01547">
    <property type="entry name" value="SBP_bac_1"/>
    <property type="match status" value="1"/>
</dbReference>
<dbReference type="SUPFAM" id="SSF53850">
    <property type="entry name" value="Periplasmic binding protein-like II"/>
    <property type="match status" value="1"/>
</dbReference>
<proteinExistence type="predicted"/>
<name>A0A559JC11_9BACL</name>
<organism evidence="1 2">
    <name type="scientific">Cohnella terricola</name>
    <dbReference type="NCBI Taxonomy" id="1289167"/>
    <lineage>
        <taxon>Bacteria</taxon>
        <taxon>Bacillati</taxon>
        <taxon>Bacillota</taxon>
        <taxon>Bacilli</taxon>
        <taxon>Bacillales</taxon>
        <taxon>Paenibacillaceae</taxon>
        <taxon>Cohnella</taxon>
    </lineage>
</organism>
<dbReference type="Gene3D" id="3.40.190.10">
    <property type="entry name" value="Periplasmic binding protein-like II"/>
    <property type="match status" value="2"/>
</dbReference>
<dbReference type="Proteomes" id="UP000316330">
    <property type="component" value="Unassembled WGS sequence"/>
</dbReference>
<dbReference type="InterPro" id="IPR050490">
    <property type="entry name" value="Bact_solute-bd_prot1"/>
</dbReference>
<sequence>MMELFRQTQTGGVQMKIVSKRRKGIVSKALILFLVSAFILTACGKSDDSNTPSASGGSGGGDKITISIAHTNVTDDPGAKLFRETLQKFKDAHPNVEIREEAVAHDLYRSKMTTLGASGELPDVFLANGSMLIDYAPKGLVAEWDDLLEQDKEWKDGFLQDAFEDFRIKGKIYGVATQTLSVHLIFYNEEIFKQVGIHAFPETWKDFEDAIVKLKDAGYIPIAMGNKANVPVGSTLFSTLADRVTGTQWFNGLTTGESKFTDPEFIEALKKIQELKNIGAFNPDINSIDEGQRDPLYFNKKAAMTVSGAWYVGNLIQNAPEDVLNNTKIAILPSTGGKGEAAAVAGGGGWSYAINAKLTDAKKATAVELVKTFTNDEYAAAMKKINGFPARKLTDDGSTATAPLTQEYYNLMNRVQLTPIYDIRLAPATVEVIYRGIQSLLAGAASPEDIAKQAQDSLGK</sequence>
<dbReference type="OrthoDB" id="9798191at2"/>